<dbReference type="SUPFAM" id="SSF47384">
    <property type="entry name" value="Homodimeric domain of signal transducing histidine kinase"/>
    <property type="match status" value="1"/>
</dbReference>
<comment type="catalytic activity">
    <reaction evidence="1">
        <text>ATP + protein L-histidine = ADP + protein N-phospho-L-histidine.</text>
        <dbReference type="EC" id="2.7.13.3"/>
    </reaction>
</comment>
<evidence type="ECO:0000313" key="7">
    <source>
        <dbReference type="Proteomes" id="UP000255207"/>
    </source>
</evidence>
<keyword evidence="6" id="KW-0418">Kinase</keyword>
<dbReference type="PRINTS" id="PR00344">
    <property type="entry name" value="BCTRLSENSOR"/>
</dbReference>
<keyword evidence="4" id="KW-0472">Membrane</keyword>
<dbReference type="InterPro" id="IPR005467">
    <property type="entry name" value="His_kinase_dom"/>
</dbReference>
<evidence type="ECO:0000256" key="2">
    <source>
        <dbReference type="ARBA" id="ARBA00012438"/>
    </source>
</evidence>
<dbReference type="RefSeq" id="WP_114827379.1">
    <property type="nucleotide sequence ID" value="NZ_QQTO01000019.1"/>
</dbReference>
<gene>
    <name evidence="6" type="ORF">DWE98_01430</name>
</gene>
<dbReference type="Gene3D" id="1.10.287.130">
    <property type="match status" value="1"/>
</dbReference>
<reference evidence="7" key="1">
    <citation type="submission" date="2018-07" db="EMBL/GenBank/DDBJ databases">
        <authorList>
            <person name="Safronova V.I."/>
            <person name="Chirak E.R."/>
            <person name="Sazanova A.L."/>
        </authorList>
    </citation>
    <scope>NUCLEOTIDE SEQUENCE [LARGE SCALE GENOMIC DNA]</scope>
    <source>
        <strain evidence="7">RCAM04685</strain>
    </source>
</reference>
<dbReference type="AlphaFoldDB" id="A0A370LBJ0"/>
<dbReference type="CDD" id="cd00082">
    <property type="entry name" value="HisKA"/>
    <property type="match status" value="1"/>
</dbReference>
<dbReference type="Gene3D" id="3.40.50.2300">
    <property type="match status" value="2"/>
</dbReference>
<dbReference type="PANTHER" id="PTHR43065">
    <property type="entry name" value="SENSOR HISTIDINE KINASE"/>
    <property type="match status" value="1"/>
</dbReference>
<dbReference type="OrthoDB" id="9789238at2"/>
<dbReference type="InterPro" id="IPR003661">
    <property type="entry name" value="HisK_dim/P_dom"/>
</dbReference>
<dbReference type="EMBL" id="QQTP01000001">
    <property type="protein sequence ID" value="RDJ29261.1"/>
    <property type="molecule type" value="Genomic_DNA"/>
</dbReference>
<dbReference type="InterPro" id="IPR003594">
    <property type="entry name" value="HATPase_dom"/>
</dbReference>
<keyword evidence="6" id="KW-0808">Transferase</keyword>
<evidence type="ECO:0000256" key="1">
    <source>
        <dbReference type="ARBA" id="ARBA00000085"/>
    </source>
</evidence>
<dbReference type="Gene3D" id="3.30.565.10">
    <property type="entry name" value="Histidine kinase-like ATPase, C-terminal domain"/>
    <property type="match status" value="1"/>
</dbReference>
<proteinExistence type="predicted"/>
<organism evidence="6 7">
    <name type="scientific">Bosea caraganae</name>
    <dbReference type="NCBI Taxonomy" id="2763117"/>
    <lineage>
        <taxon>Bacteria</taxon>
        <taxon>Pseudomonadati</taxon>
        <taxon>Pseudomonadota</taxon>
        <taxon>Alphaproteobacteria</taxon>
        <taxon>Hyphomicrobiales</taxon>
        <taxon>Boseaceae</taxon>
        <taxon>Bosea</taxon>
    </lineage>
</organism>
<dbReference type="Pfam" id="PF02518">
    <property type="entry name" value="HATPase_c"/>
    <property type="match status" value="1"/>
</dbReference>
<dbReference type="InterPro" id="IPR007487">
    <property type="entry name" value="ABC_transpt-TYRBP-like"/>
</dbReference>
<dbReference type="EC" id="2.7.13.3" evidence="2"/>
<keyword evidence="3" id="KW-0597">Phosphoprotein</keyword>
<feature type="transmembrane region" description="Helical" evidence="4">
    <location>
        <begin position="345"/>
        <end position="368"/>
    </location>
</feature>
<dbReference type="PROSITE" id="PS50109">
    <property type="entry name" value="HIS_KIN"/>
    <property type="match status" value="1"/>
</dbReference>
<evidence type="ECO:0000256" key="3">
    <source>
        <dbReference type="ARBA" id="ARBA00022553"/>
    </source>
</evidence>
<evidence type="ECO:0000313" key="6">
    <source>
        <dbReference type="EMBL" id="RDJ29261.1"/>
    </source>
</evidence>
<dbReference type="InterPro" id="IPR036097">
    <property type="entry name" value="HisK_dim/P_sf"/>
</dbReference>
<keyword evidence="4" id="KW-0812">Transmembrane</keyword>
<feature type="domain" description="Histidine kinase" evidence="5">
    <location>
        <begin position="402"/>
        <end position="618"/>
    </location>
</feature>
<dbReference type="Pfam" id="PF00512">
    <property type="entry name" value="HisKA"/>
    <property type="match status" value="1"/>
</dbReference>
<comment type="caution">
    <text evidence="6">The sequence shown here is derived from an EMBL/GenBank/DDBJ whole genome shotgun (WGS) entry which is preliminary data.</text>
</comment>
<evidence type="ECO:0000259" key="5">
    <source>
        <dbReference type="PROSITE" id="PS50109"/>
    </source>
</evidence>
<evidence type="ECO:0000256" key="4">
    <source>
        <dbReference type="SAM" id="Phobius"/>
    </source>
</evidence>
<keyword evidence="7" id="KW-1185">Reference proteome</keyword>
<keyword evidence="4" id="KW-1133">Transmembrane helix</keyword>
<dbReference type="SMART" id="SM00387">
    <property type="entry name" value="HATPase_c"/>
    <property type="match status" value="1"/>
</dbReference>
<dbReference type="Proteomes" id="UP000255207">
    <property type="component" value="Unassembled WGS sequence"/>
</dbReference>
<dbReference type="GO" id="GO:0000155">
    <property type="term" value="F:phosphorelay sensor kinase activity"/>
    <property type="evidence" value="ECO:0007669"/>
    <property type="project" value="InterPro"/>
</dbReference>
<dbReference type="InterPro" id="IPR036890">
    <property type="entry name" value="HATPase_C_sf"/>
</dbReference>
<dbReference type="PANTHER" id="PTHR43065:SF42">
    <property type="entry name" value="TWO-COMPONENT SENSOR PPRA"/>
    <property type="match status" value="1"/>
</dbReference>
<dbReference type="Pfam" id="PF04392">
    <property type="entry name" value="ABC_sub_bind"/>
    <property type="match status" value="1"/>
</dbReference>
<dbReference type="SUPFAM" id="SSF55874">
    <property type="entry name" value="ATPase domain of HSP90 chaperone/DNA topoisomerase II/histidine kinase"/>
    <property type="match status" value="1"/>
</dbReference>
<accession>A0A370LBJ0</accession>
<sequence>MSNPWAVSFVSTVFACAIVCGIIRPASSEHHQTKAILVLEESDVKGAFYAAIFSGLRSAISDNRDRPITIYSENLNLIRFSDREYEQSLRVHLAVKYKDKPIDAIVTVGSSALEYALRWRPLLWPDTPIVFAMADRQTVARLKLPPDVTGRTVRFSLQDMLVAARAVVPGLRRVALVGDPLARQPVFRHLEDELPAVAGQVDIIDLTGLPLRELRRRVADLPDATAILYTSLYSDGEGHYFAPADALERVAEVANRPIIIGRETFLEHGGIGGYLAIPRAIGEEAAQLALRILQGESPANLPIIEGNTTRPIFDWRLMQRWGVAAASLPDGSEVRFRPPTAWEQYSWWILAIAAALLLQGLMIVGLVIEHRRRRNAEIEARERLSEAALMSRRITIGDLSTSIAHELKQPLSAILSNAEAAQLIINSDTPDISEIKDILFDIKRDDQRAAAIISNIRNLLRKPTEEDQEIDLNKILSGVFQLISDKIASQNIDVFEDFSHDIPNIIGNEVQIQQVILNLVVNAVESIADSGGAHREIVGKTSLMNNDFVEIAILNSGYSIPSESIDQVFEPYHTTKSQGMGLGLSISRKIITAHRGRIWAENRTDGGVQFRINLPVPRAVQSECHADHRAPCR</sequence>
<dbReference type="InterPro" id="IPR004358">
    <property type="entry name" value="Sig_transdc_His_kin-like_C"/>
</dbReference>
<dbReference type="SMART" id="SM00388">
    <property type="entry name" value="HisKA"/>
    <property type="match status" value="1"/>
</dbReference>
<name>A0A370LBJ0_9HYPH</name>
<protein>
    <recommendedName>
        <fullName evidence="2">histidine kinase</fullName>
        <ecNumber evidence="2">2.7.13.3</ecNumber>
    </recommendedName>
</protein>